<sequence length="489" mass="52200">MSELWRLTAHEAHEGLRRREFTSVELTQSVLERVAEVEPTVNAYITLTADLALEQAKEADAKLAAGAATPLTGIPVGVKDLIVTKGVRTTAGSKMLENFIPPYDSHVYENLRRAGAVMIGKCNMDEFAMGSSTEHSAYGPTRNPWNPALVPGGSSGGSAAAVAAGECLVSLGSDTGGSIRQPAALCGQVGLDPTYGRVSRYGIIAFGSSLDQVGPIGRDVEDVATMLDCIGGHDPRDSTTNPEPMPDLRHYLGRDIRGMRIGVPKEYFISGMEPGVAARIEEALGVLEGLGAIVDRDVSLPSTGHALAVYYIIAPSEASANLARYDGVKYGFSDRSAPSMWENMEQTRAKGFGNEVKRRIMLGTYALSAGYYDAYYLKAQKVRTLISREFAEAFARYDVLVTPTSPTVAFPIGAKVDDPFAMYLNDIYTLPASVAGLPAISVPCGFSEGLPVGMQIIGNFFDEGRILQVAHAYEQASGFKNQLAPLAAG</sequence>
<dbReference type="PANTHER" id="PTHR11895:SF151">
    <property type="entry name" value="GLUTAMYL-TRNA(GLN) AMIDOTRANSFERASE SUBUNIT A"/>
    <property type="match status" value="1"/>
</dbReference>
<comment type="similarity">
    <text evidence="1 8">Belongs to the amidase family. GatA subfamily.</text>
</comment>
<keyword evidence="4 8" id="KW-0067">ATP-binding</keyword>
<dbReference type="EMBL" id="CP115149">
    <property type="protein sequence ID" value="WBL35563.1"/>
    <property type="molecule type" value="Genomic_DNA"/>
</dbReference>
<dbReference type="Gene3D" id="3.90.1300.10">
    <property type="entry name" value="Amidase signature (AS) domain"/>
    <property type="match status" value="1"/>
</dbReference>
<feature type="active site" description="Acyl-ester intermediate" evidence="8">
    <location>
        <position position="178"/>
    </location>
</feature>
<evidence type="ECO:0000256" key="8">
    <source>
        <dbReference type="HAMAP-Rule" id="MF_00120"/>
    </source>
</evidence>
<evidence type="ECO:0000256" key="7">
    <source>
        <dbReference type="ARBA" id="ARBA00047407"/>
    </source>
</evidence>
<proteinExistence type="inferred from homology"/>
<dbReference type="EC" id="6.3.5.7" evidence="8"/>
<accession>A0ABY7M6E5</accession>
<dbReference type="InterPro" id="IPR023631">
    <property type="entry name" value="Amidase_dom"/>
</dbReference>
<dbReference type="InterPro" id="IPR004412">
    <property type="entry name" value="GatA"/>
</dbReference>
<keyword evidence="2 8" id="KW-0436">Ligase</keyword>
<dbReference type="Proteomes" id="UP001212803">
    <property type="component" value="Chromosome"/>
</dbReference>
<evidence type="ECO:0000256" key="3">
    <source>
        <dbReference type="ARBA" id="ARBA00022741"/>
    </source>
</evidence>
<dbReference type="SUPFAM" id="SSF75304">
    <property type="entry name" value="Amidase signature (AS) enzymes"/>
    <property type="match status" value="1"/>
</dbReference>
<keyword evidence="11" id="KW-1185">Reference proteome</keyword>
<dbReference type="PANTHER" id="PTHR11895">
    <property type="entry name" value="TRANSAMIDASE"/>
    <property type="match status" value="1"/>
</dbReference>
<gene>
    <name evidence="8 10" type="primary">gatA</name>
    <name evidence="10" type="ORF">O0235_12380</name>
</gene>
<dbReference type="Pfam" id="PF01425">
    <property type="entry name" value="Amidase"/>
    <property type="match status" value="1"/>
</dbReference>
<evidence type="ECO:0000256" key="5">
    <source>
        <dbReference type="ARBA" id="ARBA00022917"/>
    </source>
</evidence>
<evidence type="ECO:0000259" key="9">
    <source>
        <dbReference type="Pfam" id="PF01425"/>
    </source>
</evidence>
<reference evidence="10 11" key="1">
    <citation type="journal article" date="2023" name="ISME J.">
        <title>Thermophilic Dehalococcoidia with unusual traits shed light on an unexpected past.</title>
        <authorList>
            <person name="Palmer M."/>
            <person name="Covington J.K."/>
            <person name="Zhou E.M."/>
            <person name="Thomas S.C."/>
            <person name="Habib N."/>
            <person name="Seymour C.O."/>
            <person name="Lai D."/>
            <person name="Johnston J."/>
            <person name="Hashimi A."/>
            <person name="Jiao J.Y."/>
            <person name="Muok A.R."/>
            <person name="Liu L."/>
            <person name="Xian W.D."/>
            <person name="Zhi X.Y."/>
            <person name="Li M.M."/>
            <person name="Silva L.P."/>
            <person name="Bowen B.P."/>
            <person name="Louie K."/>
            <person name="Briegel A."/>
            <person name="Pett-Ridge J."/>
            <person name="Weber P.K."/>
            <person name="Tocheva E.I."/>
            <person name="Woyke T."/>
            <person name="Northen T.R."/>
            <person name="Mayali X."/>
            <person name="Li W.J."/>
            <person name="Hedlund B.P."/>
        </authorList>
    </citation>
    <scope>NUCLEOTIDE SEQUENCE [LARGE SCALE GENOMIC DNA]</scope>
    <source>
        <strain evidence="10 11">YIM 72310</strain>
    </source>
</reference>
<feature type="domain" description="Amidase" evidence="9">
    <location>
        <begin position="25"/>
        <end position="467"/>
    </location>
</feature>
<keyword evidence="3 8" id="KW-0547">Nucleotide-binding</keyword>
<evidence type="ECO:0000256" key="1">
    <source>
        <dbReference type="ARBA" id="ARBA00008069"/>
    </source>
</evidence>
<dbReference type="InterPro" id="IPR020556">
    <property type="entry name" value="Amidase_CS"/>
</dbReference>
<evidence type="ECO:0000313" key="10">
    <source>
        <dbReference type="EMBL" id="WBL35563.1"/>
    </source>
</evidence>
<feature type="active site" description="Charge relay system" evidence="8">
    <location>
        <position position="79"/>
    </location>
</feature>
<dbReference type="NCBIfam" id="TIGR00132">
    <property type="entry name" value="gatA"/>
    <property type="match status" value="1"/>
</dbReference>
<dbReference type="InterPro" id="IPR036928">
    <property type="entry name" value="AS_sf"/>
</dbReference>
<keyword evidence="5 8" id="KW-0648">Protein biosynthesis</keyword>
<evidence type="ECO:0000313" key="11">
    <source>
        <dbReference type="Proteomes" id="UP001212803"/>
    </source>
</evidence>
<dbReference type="HAMAP" id="MF_00120">
    <property type="entry name" value="GatA"/>
    <property type="match status" value="1"/>
</dbReference>
<evidence type="ECO:0000256" key="6">
    <source>
        <dbReference type="ARBA" id="ARBA00025295"/>
    </source>
</evidence>
<name>A0ABY7M6E5_9CHLR</name>
<protein>
    <recommendedName>
        <fullName evidence="8">Glutamyl-tRNA(Gln) amidotransferase subunit A</fullName>
        <shortName evidence="8">Glu-ADT subunit A</shortName>
        <ecNumber evidence="8">6.3.5.7</ecNumber>
    </recommendedName>
</protein>
<organism evidence="10 11">
    <name type="scientific">Tepidiforma flava</name>
    <dbReference type="NCBI Taxonomy" id="3004094"/>
    <lineage>
        <taxon>Bacteria</taxon>
        <taxon>Bacillati</taxon>
        <taxon>Chloroflexota</taxon>
        <taxon>Tepidiformia</taxon>
        <taxon>Tepidiformales</taxon>
        <taxon>Tepidiformaceae</taxon>
        <taxon>Tepidiforma</taxon>
    </lineage>
</organism>
<comment type="function">
    <text evidence="6 8">Allows the formation of correctly charged Gln-tRNA(Gln) through the transamidation of misacylated Glu-tRNA(Gln) in organisms which lack glutaminyl-tRNA synthetase. The reaction takes place in the presence of glutamine and ATP through an activated gamma-phospho-Glu-tRNA(Gln).</text>
</comment>
<comment type="catalytic activity">
    <reaction evidence="7 8">
        <text>L-glutamyl-tRNA(Gln) + L-glutamine + ATP + H2O = L-glutaminyl-tRNA(Gln) + L-glutamate + ADP + phosphate + H(+)</text>
        <dbReference type="Rhea" id="RHEA:17521"/>
        <dbReference type="Rhea" id="RHEA-COMP:9681"/>
        <dbReference type="Rhea" id="RHEA-COMP:9684"/>
        <dbReference type="ChEBI" id="CHEBI:15377"/>
        <dbReference type="ChEBI" id="CHEBI:15378"/>
        <dbReference type="ChEBI" id="CHEBI:29985"/>
        <dbReference type="ChEBI" id="CHEBI:30616"/>
        <dbReference type="ChEBI" id="CHEBI:43474"/>
        <dbReference type="ChEBI" id="CHEBI:58359"/>
        <dbReference type="ChEBI" id="CHEBI:78520"/>
        <dbReference type="ChEBI" id="CHEBI:78521"/>
        <dbReference type="ChEBI" id="CHEBI:456216"/>
        <dbReference type="EC" id="6.3.5.7"/>
    </reaction>
</comment>
<dbReference type="PROSITE" id="PS00571">
    <property type="entry name" value="AMIDASES"/>
    <property type="match status" value="1"/>
</dbReference>
<evidence type="ECO:0000256" key="4">
    <source>
        <dbReference type="ARBA" id="ARBA00022840"/>
    </source>
</evidence>
<feature type="active site" description="Charge relay system" evidence="8">
    <location>
        <position position="154"/>
    </location>
</feature>
<evidence type="ECO:0000256" key="2">
    <source>
        <dbReference type="ARBA" id="ARBA00022598"/>
    </source>
</evidence>
<dbReference type="InterPro" id="IPR000120">
    <property type="entry name" value="Amidase"/>
</dbReference>
<comment type="subunit">
    <text evidence="8">Heterotrimer of A, B and C subunits.</text>
</comment>
<dbReference type="RefSeq" id="WP_270056089.1">
    <property type="nucleotide sequence ID" value="NZ_CP115149.1"/>
</dbReference>